<evidence type="ECO:0000256" key="6">
    <source>
        <dbReference type="SAM" id="MobiDB-lite"/>
    </source>
</evidence>
<dbReference type="GO" id="GO:0016020">
    <property type="term" value="C:membrane"/>
    <property type="evidence" value="ECO:0007669"/>
    <property type="project" value="UniProtKB-SubCell"/>
</dbReference>
<feature type="transmembrane region" description="Helical" evidence="7">
    <location>
        <begin position="324"/>
        <end position="351"/>
    </location>
</feature>
<dbReference type="InterPro" id="IPR007941">
    <property type="entry name" value="DUF726"/>
</dbReference>
<comment type="similarity">
    <text evidence="2">Belongs to the TMCO4 family.</text>
</comment>
<evidence type="ECO:0000256" key="4">
    <source>
        <dbReference type="ARBA" id="ARBA00022989"/>
    </source>
</evidence>
<dbReference type="AlphaFoldDB" id="A0A1S2YSS6"/>
<proteinExistence type="inferred from homology"/>
<protein>
    <submittedName>
        <fullName evidence="9">Transmembrane and coiled-coil domain-containing protein 4-like</fullName>
    </submittedName>
</protein>
<dbReference type="Gene3D" id="3.40.50.1820">
    <property type="entry name" value="alpha/beta hydrolase"/>
    <property type="match status" value="1"/>
</dbReference>
<sequence length="697" mass="75691">MATVPTTTTTSFLSPTQRYAAAALFGLSLHESQVNQTRSLLLPASDDSLSNNERTSTSSSSNDSVSDDPDLWVHHHSGLLRSVFKFLDIDSSAWYGLEETAGSSSSTHHVGPFMRLLSQDSDDDGSAESAQRLDQELALSKAVDALLLDIEKNLQTSNSKRERIHEYEHRCREKYSTADVQSNSEKVEVNMETQNETDVAPLINFEDPPQGSDNSKVDERPIEEVMMLSDQRKVTVLYELLSACLSNLGEDDKECKRRRKGYDARHRVALRLLATWLDVKWTKMEAIETMVACSAMAFVKEQESRKEETQAKGSKWAKFKRGGIIGAAAITGGALLAITGGLAAPAIAAGFGALAPTLGTLIPVIGASGFAAAAGAAGTVAGSVAVAASFGAAGAGLTGSKMARRVGGVDEFDFKPIGENHNQGRLGVEILISGFVFEKEDFIRPWEGLNDNLERYSLQWESKNLIAVSTAIQDWLTSRLAMQLMKQGAMMTVLSTLVTALAWPAVLLAATDFIDSKWTIAINRSNKAGKLLAEVLLKGLQGNRPVTLVGYSLGARVIFKCLQCLAQTENGAELVERVVLLGAPIPIKDENWEAARKMVAGRFVNAYSRKDWMLGVAFRASLLTKGLAGIEPVDIPGIQNVDVTDYIEGHSSYLWATQQILDQLQLDTYFPVYNGVSSIQPGAEPEIWMKGGHDQNL</sequence>
<keyword evidence="8" id="KW-1185">Reference proteome</keyword>
<comment type="subcellular location">
    <subcellularLocation>
        <location evidence="1">Membrane</location>
        <topology evidence="1">Multi-pass membrane protein</topology>
    </subcellularLocation>
</comment>
<evidence type="ECO:0000313" key="8">
    <source>
        <dbReference type="Proteomes" id="UP000087171"/>
    </source>
</evidence>
<keyword evidence="3 7" id="KW-0812">Transmembrane</keyword>
<feature type="transmembrane region" description="Helical" evidence="7">
    <location>
        <begin position="371"/>
        <end position="395"/>
    </location>
</feature>
<dbReference type="RefSeq" id="XP_004509335.1">
    <property type="nucleotide sequence ID" value="XM_004509278.3"/>
</dbReference>
<evidence type="ECO:0000256" key="1">
    <source>
        <dbReference type="ARBA" id="ARBA00004141"/>
    </source>
</evidence>
<accession>A0A1S2YSS6</accession>
<feature type="compositionally biased region" description="Low complexity" evidence="6">
    <location>
        <begin position="43"/>
        <end position="64"/>
    </location>
</feature>
<dbReference type="GeneID" id="101513647"/>
<dbReference type="KEGG" id="cam:101513647"/>
<dbReference type="eggNOG" id="KOG2385">
    <property type="taxonomic scope" value="Eukaryota"/>
</dbReference>
<dbReference type="Pfam" id="PF05277">
    <property type="entry name" value="DUF726"/>
    <property type="match status" value="1"/>
</dbReference>
<gene>
    <name evidence="9" type="primary">LOC101513647</name>
</gene>
<evidence type="ECO:0000256" key="3">
    <source>
        <dbReference type="ARBA" id="ARBA00022692"/>
    </source>
</evidence>
<dbReference type="SUPFAM" id="SSF53474">
    <property type="entry name" value="alpha/beta-Hydrolases"/>
    <property type="match status" value="1"/>
</dbReference>
<evidence type="ECO:0000313" key="9">
    <source>
        <dbReference type="RefSeq" id="XP_004509335.1"/>
    </source>
</evidence>
<dbReference type="PaxDb" id="3827-XP_004509335.1"/>
<organism evidence="8 9">
    <name type="scientific">Cicer arietinum</name>
    <name type="common">Chickpea</name>
    <name type="synonym">Garbanzo</name>
    <dbReference type="NCBI Taxonomy" id="3827"/>
    <lineage>
        <taxon>Eukaryota</taxon>
        <taxon>Viridiplantae</taxon>
        <taxon>Streptophyta</taxon>
        <taxon>Embryophyta</taxon>
        <taxon>Tracheophyta</taxon>
        <taxon>Spermatophyta</taxon>
        <taxon>Magnoliopsida</taxon>
        <taxon>eudicotyledons</taxon>
        <taxon>Gunneridae</taxon>
        <taxon>Pentapetalae</taxon>
        <taxon>rosids</taxon>
        <taxon>fabids</taxon>
        <taxon>Fabales</taxon>
        <taxon>Fabaceae</taxon>
        <taxon>Papilionoideae</taxon>
        <taxon>50 kb inversion clade</taxon>
        <taxon>NPAAA clade</taxon>
        <taxon>Hologalegina</taxon>
        <taxon>IRL clade</taxon>
        <taxon>Cicereae</taxon>
        <taxon>Cicer</taxon>
    </lineage>
</organism>
<evidence type="ECO:0000256" key="7">
    <source>
        <dbReference type="SAM" id="Phobius"/>
    </source>
</evidence>
<dbReference type="PANTHER" id="PTHR17920">
    <property type="entry name" value="TRANSMEMBRANE AND COILED-COIL DOMAIN-CONTAINING PROTEIN 4 TMCO4"/>
    <property type="match status" value="1"/>
</dbReference>
<evidence type="ECO:0000256" key="2">
    <source>
        <dbReference type="ARBA" id="ARBA00009824"/>
    </source>
</evidence>
<dbReference type="OrthoDB" id="277931at2759"/>
<dbReference type="Proteomes" id="UP000087171">
    <property type="component" value="Chromosome Ca7"/>
</dbReference>
<feature type="region of interest" description="Disordered" evidence="6">
    <location>
        <begin position="43"/>
        <end position="68"/>
    </location>
</feature>
<keyword evidence="4 7" id="KW-1133">Transmembrane helix</keyword>
<dbReference type="PANTHER" id="PTHR17920:SF3">
    <property type="entry name" value="TRANSMEMBRANE AND COILED-COIL DOMAIN-CONTAINING PROTEIN 4"/>
    <property type="match status" value="1"/>
</dbReference>
<dbReference type="InterPro" id="IPR029058">
    <property type="entry name" value="AB_hydrolase_fold"/>
</dbReference>
<reference evidence="9" key="2">
    <citation type="submission" date="2025-08" db="UniProtKB">
        <authorList>
            <consortium name="RefSeq"/>
        </authorList>
    </citation>
    <scope>IDENTIFICATION</scope>
    <source>
        <tissue evidence="9">Etiolated seedlings</tissue>
    </source>
</reference>
<keyword evidence="5 7" id="KW-0472">Membrane</keyword>
<evidence type="ECO:0000256" key="5">
    <source>
        <dbReference type="ARBA" id="ARBA00023136"/>
    </source>
</evidence>
<reference evidence="8" key="1">
    <citation type="journal article" date="2013" name="Nat. Biotechnol.">
        <title>Draft genome sequence of chickpea (Cicer arietinum) provides a resource for trait improvement.</title>
        <authorList>
            <person name="Varshney R.K."/>
            <person name="Song C."/>
            <person name="Saxena R.K."/>
            <person name="Azam S."/>
            <person name="Yu S."/>
            <person name="Sharpe A.G."/>
            <person name="Cannon S."/>
            <person name="Baek J."/>
            <person name="Rosen B.D."/>
            <person name="Tar'an B."/>
            <person name="Millan T."/>
            <person name="Zhang X."/>
            <person name="Ramsay L.D."/>
            <person name="Iwata A."/>
            <person name="Wang Y."/>
            <person name="Nelson W."/>
            <person name="Farmer A.D."/>
            <person name="Gaur P.M."/>
            <person name="Soderlund C."/>
            <person name="Penmetsa R.V."/>
            <person name="Xu C."/>
            <person name="Bharti A.K."/>
            <person name="He W."/>
            <person name="Winter P."/>
            <person name="Zhao S."/>
            <person name="Hane J.K."/>
            <person name="Carrasquilla-Garcia N."/>
            <person name="Condie J.A."/>
            <person name="Upadhyaya H.D."/>
            <person name="Luo M.C."/>
            <person name="Thudi M."/>
            <person name="Gowda C.L."/>
            <person name="Singh N.P."/>
            <person name="Lichtenzveig J."/>
            <person name="Gali K.K."/>
            <person name="Rubio J."/>
            <person name="Nadarajan N."/>
            <person name="Dolezel J."/>
            <person name="Bansal K.C."/>
            <person name="Xu X."/>
            <person name="Edwards D."/>
            <person name="Zhang G."/>
            <person name="Kahl G."/>
            <person name="Gil J."/>
            <person name="Singh K.B."/>
            <person name="Datta S.K."/>
            <person name="Jackson S.A."/>
            <person name="Wang J."/>
            <person name="Cook D.R."/>
        </authorList>
    </citation>
    <scope>NUCLEOTIDE SEQUENCE [LARGE SCALE GENOMIC DNA]</scope>
    <source>
        <strain evidence="8">cv. CDC Frontier</strain>
    </source>
</reference>
<name>A0A1S2YSS6_CICAR</name>
<feature type="transmembrane region" description="Helical" evidence="7">
    <location>
        <begin position="489"/>
        <end position="510"/>
    </location>
</feature>